<evidence type="ECO:0000313" key="3">
    <source>
        <dbReference type="Proteomes" id="UP000033607"/>
    </source>
</evidence>
<protein>
    <submittedName>
        <fullName evidence="1">Uncharacterized protein</fullName>
    </submittedName>
</protein>
<gene>
    <name evidence="1" type="ORF">WN50_28760</name>
    <name evidence="2" type="ORF">WN50_33715</name>
</gene>
<dbReference type="Proteomes" id="UP000033607">
    <property type="component" value="Unassembled WGS sequence"/>
</dbReference>
<evidence type="ECO:0000313" key="1">
    <source>
        <dbReference type="EMBL" id="KKD34825.1"/>
    </source>
</evidence>
<accession>A0A0F5Y9D6</accession>
<dbReference type="AlphaFoldDB" id="A0A0F5Y9D6"/>
<proteinExistence type="predicted"/>
<name>A0A0F5Y9D6_9CYAN</name>
<dbReference type="EMBL" id="LATL02000329">
    <property type="protein sequence ID" value="KKD34825.1"/>
    <property type="molecule type" value="Genomic_DNA"/>
</dbReference>
<reference evidence="1 3" key="1">
    <citation type="submission" date="2015-06" db="EMBL/GenBank/DDBJ databases">
        <title>Draft genome assembly of filamentous brackish cyanobacterium Limnoraphis robusta strain CS-951.</title>
        <authorList>
            <person name="Willis A."/>
            <person name="Parks M."/>
            <person name="Burford M.A."/>
        </authorList>
    </citation>
    <scope>NUCLEOTIDE SEQUENCE [LARGE SCALE GENOMIC DNA]</scope>
    <source>
        <strain evidence="1 3">CS-951</strain>
    </source>
</reference>
<dbReference type="EMBL" id="LATL02000099">
    <property type="protein sequence ID" value="KMW70642.1"/>
    <property type="molecule type" value="Genomic_DNA"/>
</dbReference>
<organism evidence="1 3">
    <name type="scientific">Limnoraphis robusta CS-951</name>
    <dbReference type="NCBI Taxonomy" id="1637645"/>
    <lineage>
        <taxon>Bacteria</taxon>
        <taxon>Bacillati</taxon>
        <taxon>Cyanobacteriota</taxon>
        <taxon>Cyanophyceae</taxon>
        <taxon>Oscillatoriophycideae</taxon>
        <taxon>Oscillatoriales</taxon>
        <taxon>Sirenicapillariaceae</taxon>
        <taxon>Limnoraphis</taxon>
    </lineage>
</organism>
<evidence type="ECO:0000313" key="2">
    <source>
        <dbReference type="EMBL" id="KMW70642.1"/>
    </source>
</evidence>
<sequence>MIKVSILSPVSVSPDFCYSTGVAFNVAIAFTFCHKNILLLQIKAICKFYLQNFKKRYIIGTKGSKTQGQLLKTVIYQRSLNTYYDFYH</sequence>
<comment type="caution">
    <text evidence="1">The sequence shown here is derived from an EMBL/GenBank/DDBJ whole genome shotgun (WGS) entry which is preliminary data.</text>
</comment>